<keyword evidence="2" id="KW-0496">Mitochondrion</keyword>
<feature type="transmembrane region" description="Helical" evidence="1">
    <location>
        <begin position="131"/>
        <end position="154"/>
    </location>
</feature>
<organism evidence="2">
    <name type="scientific">Cipangopaludina cathayensis</name>
    <dbReference type="NCBI Taxonomy" id="570432"/>
    <lineage>
        <taxon>Eukaryota</taxon>
        <taxon>Metazoa</taxon>
        <taxon>Spiralia</taxon>
        <taxon>Lophotrochozoa</taxon>
        <taxon>Mollusca</taxon>
        <taxon>Gastropoda</taxon>
        <taxon>Caenogastropoda</taxon>
        <taxon>Architaenioglossa</taxon>
        <taxon>Viviparoidea</taxon>
        <taxon>Viviparidae</taxon>
        <taxon>Cipangopaludina</taxon>
    </lineage>
</organism>
<dbReference type="AlphaFoldDB" id="A0A0U1XHU4"/>
<name>A0A0U1XHU4_9CAEN</name>
<feature type="transmembrane region" description="Helical" evidence="1">
    <location>
        <begin position="12"/>
        <end position="45"/>
    </location>
</feature>
<dbReference type="RefSeq" id="YP_009107340.1">
    <property type="nucleotide sequence ID" value="NC_025577.1"/>
</dbReference>
<proteinExistence type="predicted"/>
<keyword evidence="1" id="KW-1133">Transmembrane helix</keyword>
<dbReference type="GeneID" id="22162019"/>
<dbReference type="CTD" id="4541"/>
<keyword evidence="1" id="KW-0472">Membrane</keyword>
<gene>
    <name evidence="2" type="primary">ND6</name>
</gene>
<geneLocation type="mitochondrion" evidence="2"/>
<feature type="transmembrane region" description="Helical" evidence="1">
    <location>
        <begin position="51"/>
        <end position="72"/>
    </location>
</feature>
<accession>A0A0U1XHU4</accession>
<dbReference type="EMBL" id="KM503121">
    <property type="protein sequence ID" value="AIU38945.1"/>
    <property type="molecule type" value="Genomic_DNA"/>
</dbReference>
<evidence type="ECO:0000256" key="1">
    <source>
        <dbReference type="SAM" id="Phobius"/>
    </source>
</evidence>
<reference evidence="2" key="1">
    <citation type="journal article" date="2014" name="Mitochondrial DNA">
        <title>The complete mitochondrial genome of the mudsnail Cipangopaludina cathayensis (Gastropoda: Viviparidae).</title>
        <authorList>
            <person name="Yang H."/>
            <person name="Zhang J.E."/>
            <person name="Luo H."/>
            <person name="Luo M."/>
            <person name="Guo J."/>
            <person name="Deng Z."/>
            <person name="Zhao B."/>
        </authorList>
    </citation>
    <scope>NUCLEOTIDE SEQUENCE</scope>
</reference>
<feature type="transmembrane region" description="Helical" evidence="1">
    <location>
        <begin position="79"/>
        <end position="98"/>
    </location>
</feature>
<evidence type="ECO:0000313" key="2">
    <source>
        <dbReference type="EMBL" id="AIU38945.1"/>
    </source>
</evidence>
<keyword evidence="1" id="KW-0812">Transmembrane</keyword>
<sequence>MTVLIFGSLSLTFCFVIPLMAQPLSLGFCIMMLTLLMCVLIGVFLSSWYGFILFLIYVGGLLVMFAYVAALIPNIFMDIDLFGGLIGVVQISFMYMYWSFFFIDVKGLDVLNVMSMVNKKVSSVELVSPEFITILIGLGVILLVNMIVVVKICYHKYSVMRPFLSM</sequence>
<protein>
    <submittedName>
        <fullName evidence="2">NADH dehydrogenase subunit 6</fullName>
    </submittedName>
</protein>